<evidence type="ECO:0000313" key="2">
    <source>
        <dbReference type="Proteomes" id="UP000008817"/>
    </source>
</evidence>
<name>B3Q4E1_RHIE6</name>
<gene>
    <name evidence="1" type="ordered locus">RHECIAT_PC0000978</name>
</gene>
<dbReference type="EMBL" id="CP001077">
    <property type="protein sequence ID" value="ACE95048.1"/>
    <property type="molecule type" value="Genomic_DNA"/>
</dbReference>
<dbReference type="KEGG" id="rec:RHECIAT_PC0000978"/>
<dbReference type="HOGENOM" id="CLU_2791047_0_0_5"/>
<proteinExistence type="predicted"/>
<sequence length="68" mass="8176">MCITLAGVRNDFPIDVYNRLIHLLEGNLRHWVFWTAANCEVQSMEAWLTRRYHFSFFERRSDASTLNR</sequence>
<protein>
    <submittedName>
        <fullName evidence="1">Uncharacterized protein</fullName>
    </submittedName>
</protein>
<keyword evidence="1" id="KW-0614">Plasmid</keyword>
<dbReference type="Proteomes" id="UP000008817">
    <property type="component" value="Plasmid pC"/>
</dbReference>
<geneLocation type="plasmid" evidence="1 2">
    <name>pC</name>
</geneLocation>
<evidence type="ECO:0000313" key="1">
    <source>
        <dbReference type="EMBL" id="ACE95048.1"/>
    </source>
</evidence>
<organism evidence="1 2">
    <name type="scientific">Rhizobium etli (strain CIAT 652)</name>
    <dbReference type="NCBI Taxonomy" id="491916"/>
    <lineage>
        <taxon>Bacteria</taxon>
        <taxon>Pseudomonadati</taxon>
        <taxon>Pseudomonadota</taxon>
        <taxon>Alphaproteobacteria</taxon>
        <taxon>Hyphomicrobiales</taxon>
        <taxon>Rhizobiaceae</taxon>
        <taxon>Rhizobium/Agrobacterium group</taxon>
        <taxon>Rhizobium</taxon>
    </lineage>
</organism>
<accession>B3Q4E1</accession>
<dbReference type="AlphaFoldDB" id="B3Q4E1"/>
<reference evidence="1 2" key="1">
    <citation type="submission" date="2008-04" db="EMBL/GenBank/DDBJ databases">
        <title>Genome diversity and DNA divergence of Rhizobium etli.</title>
        <authorList>
            <person name="Gonzalez V."/>
            <person name="Acosta J.L."/>
            <person name="Santamaria R.I."/>
            <person name="Bustos P."/>
            <person name="Hernandez-Gonzalez I.L."/>
            <person name="Fernandez J.L."/>
            <person name="Diaz R."/>
            <person name="Flores M."/>
            <person name="Mora J."/>
            <person name="Palacios R."/>
            <person name="Davila G."/>
        </authorList>
    </citation>
    <scope>NUCLEOTIDE SEQUENCE [LARGE SCALE GENOMIC DNA]</scope>
    <source>
        <strain evidence="2">CIAT 652</strain>
        <plasmid evidence="2">Plasmid pC</plasmid>
    </source>
</reference>